<dbReference type="Proteomes" id="UP000696485">
    <property type="component" value="Unassembled WGS sequence"/>
</dbReference>
<evidence type="ECO:0000256" key="2">
    <source>
        <dbReference type="SAM" id="MobiDB-lite"/>
    </source>
</evidence>
<feature type="compositionally biased region" description="Polar residues" evidence="2">
    <location>
        <begin position="131"/>
        <end position="140"/>
    </location>
</feature>
<dbReference type="Pfam" id="PF07282">
    <property type="entry name" value="Cas12f1-like_TNB"/>
    <property type="match status" value="1"/>
</dbReference>
<proteinExistence type="predicted"/>
<evidence type="ECO:0000256" key="1">
    <source>
        <dbReference type="ARBA" id="ARBA00023125"/>
    </source>
</evidence>
<gene>
    <name evidence="4" type="ORF">BG006_002279</name>
</gene>
<comment type="caution">
    <text evidence="4">The sequence shown here is derived from an EMBL/GenBank/DDBJ whole genome shotgun (WGS) entry which is preliminary data.</text>
</comment>
<dbReference type="EMBL" id="JAAAUY010000151">
    <property type="protein sequence ID" value="KAF9334378.1"/>
    <property type="molecule type" value="Genomic_DNA"/>
</dbReference>
<dbReference type="GO" id="GO:0003677">
    <property type="term" value="F:DNA binding"/>
    <property type="evidence" value="ECO:0007669"/>
    <property type="project" value="UniProtKB-KW"/>
</dbReference>
<keyword evidence="1" id="KW-0238">DNA-binding</keyword>
<sequence length="181" mass="20852">MLFKKHKWDATWAKEEEFRLIANHILKLAQSLDYVVVGVNEYYTSKKCPVCFEFVYQVNIRRLYCKTCESFIHHDVMAGHNICNIIQGYLMEQKRPDYLQPVDKDGRRPWQEDLNSTEGAGSNSSTSTTTHANPRSSPAQGSKKRKPVGDNKLRPSPSRQSKKCKAREEDEQMEALVSELL</sequence>
<feature type="region of interest" description="Disordered" evidence="2">
    <location>
        <begin position="100"/>
        <end position="181"/>
    </location>
</feature>
<accession>A0A9P5SPC1</accession>
<organism evidence="4 5">
    <name type="scientific">Podila minutissima</name>
    <dbReference type="NCBI Taxonomy" id="64525"/>
    <lineage>
        <taxon>Eukaryota</taxon>
        <taxon>Fungi</taxon>
        <taxon>Fungi incertae sedis</taxon>
        <taxon>Mucoromycota</taxon>
        <taxon>Mortierellomycotina</taxon>
        <taxon>Mortierellomycetes</taxon>
        <taxon>Mortierellales</taxon>
        <taxon>Mortierellaceae</taxon>
        <taxon>Podila</taxon>
    </lineage>
</organism>
<evidence type="ECO:0000259" key="3">
    <source>
        <dbReference type="Pfam" id="PF07282"/>
    </source>
</evidence>
<dbReference type="InterPro" id="IPR010095">
    <property type="entry name" value="Cas12f1-like_TNB"/>
</dbReference>
<dbReference type="AlphaFoldDB" id="A0A9P5SPC1"/>
<evidence type="ECO:0000313" key="5">
    <source>
        <dbReference type="Proteomes" id="UP000696485"/>
    </source>
</evidence>
<feature type="compositionally biased region" description="Basic and acidic residues" evidence="2">
    <location>
        <begin position="100"/>
        <end position="111"/>
    </location>
</feature>
<reference evidence="4" key="1">
    <citation type="journal article" date="2020" name="Fungal Divers.">
        <title>Resolving the Mortierellaceae phylogeny through synthesis of multi-gene phylogenetics and phylogenomics.</title>
        <authorList>
            <person name="Vandepol N."/>
            <person name="Liber J."/>
            <person name="Desiro A."/>
            <person name="Na H."/>
            <person name="Kennedy M."/>
            <person name="Barry K."/>
            <person name="Grigoriev I.V."/>
            <person name="Miller A.N."/>
            <person name="O'Donnell K."/>
            <person name="Stajich J.E."/>
            <person name="Bonito G."/>
        </authorList>
    </citation>
    <scope>NUCLEOTIDE SEQUENCE</scope>
    <source>
        <strain evidence="4">NVP1</strain>
    </source>
</reference>
<name>A0A9P5SPC1_9FUNG</name>
<feature type="domain" description="Cas12f1-like TNB" evidence="3">
    <location>
        <begin position="29"/>
        <end position="82"/>
    </location>
</feature>
<evidence type="ECO:0000313" key="4">
    <source>
        <dbReference type="EMBL" id="KAF9334378.1"/>
    </source>
</evidence>
<keyword evidence="5" id="KW-1185">Reference proteome</keyword>
<protein>
    <recommendedName>
        <fullName evidence="3">Cas12f1-like TNB domain-containing protein</fullName>
    </recommendedName>
</protein>
<feature type="compositionally biased region" description="Low complexity" evidence="2">
    <location>
        <begin position="116"/>
        <end position="130"/>
    </location>
</feature>